<accession>A0ABQ4KLL3</accession>
<sequence>MALTDMPTIKPSKEALFLAAGLLAFFLFFFTDYKESDTELSKHK</sequence>
<dbReference type="RefSeq" id="WP_281414128.1">
    <property type="nucleotide sequence ID" value="NZ_BORB01000022.1"/>
</dbReference>
<keyword evidence="1" id="KW-1133">Transmembrane helix</keyword>
<gene>
    <name evidence="2" type="ORF">J8TS2_26650</name>
</gene>
<proteinExistence type="predicted"/>
<name>A0ABQ4KLL3_9BACI</name>
<evidence type="ECO:0000313" key="3">
    <source>
        <dbReference type="Proteomes" id="UP000679950"/>
    </source>
</evidence>
<feature type="transmembrane region" description="Helical" evidence="1">
    <location>
        <begin position="15"/>
        <end position="33"/>
    </location>
</feature>
<organism evidence="2 3">
    <name type="scientific">Lederbergia ruris</name>
    <dbReference type="NCBI Taxonomy" id="217495"/>
    <lineage>
        <taxon>Bacteria</taxon>
        <taxon>Bacillati</taxon>
        <taxon>Bacillota</taxon>
        <taxon>Bacilli</taxon>
        <taxon>Bacillales</taxon>
        <taxon>Bacillaceae</taxon>
        <taxon>Lederbergia</taxon>
    </lineage>
</organism>
<keyword evidence="1" id="KW-0812">Transmembrane</keyword>
<keyword evidence="3" id="KW-1185">Reference proteome</keyword>
<reference evidence="2 3" key="1">
    <citation type="submission" date="2021-03" db="EMBL/GenBank/DDBJ databases">
        <title>Antimicrobial resistance genes in bacteria isolated from Japanese honey, and their potential for conferring macrolide and lincosamide resistance in the American foulbrood pathogen Paenibacillus larvae.</title>
        <authorList>
            <person name="Okamoto M."/>
            <person name="Kumagai M."/>
            <person name="Kanamori H."/>
            <person name="Takamatsu D."/>
        </authorList>
    </citation>
    <scope>NUCLEOTIDE SEQUENCE [LARGE SCALE GENOMIC DNA]</scope>
    <source>
        <strain evidence="2 3">J8TS2</strain>
    </source>
</reference>
<protein>
    <submittedName>
        <fullName evidence="2">Uncharacterized protein</fullName>
    </submittedName>
</protein>
<evidence type="ECO:0000256" key="1">
    <source>
        <dbReference type="SAM" id="Phobius"/>
    </source>
</evidence>
<comment type="caution">
    <text evidence="2">The sequence shown here is derived from an EMBL/GenBank/DDBJ whole genome shotgun (WGS) entry which is preliminary data.</text>
</comment>
<evidence type="ECO:0000313" key="2">
    <source>
        <dbReference type="EMBL" id="GIN58346.1"/>
    </source>
</evidence>
<dbReference type="Proteomes" id="UP000679950">
    <property type="component" value="Unassembled WGS sequence"/>
</dbReference>
<dbReference type="EMBL" id="BORB01000022">
    <property type="protein sequence ID" value="GIN58346.1"/>
    <property type="molecule type" value="Genomic_DNA"/>
</dbReference>
<keyword evidence="1" id="KW-0472">Membrane</keyword>